<dbReference type="InterPro" id="IPR005829">
    <property type="entry name" value="Sugar_transporter_CS"/>
</dbReference>
<dbReference type="OrthoDB" id="6612291at2759"/>
<dbReference type="Gene3D" id="1.20.1250.20">
    <property type="entry name" value="MFS general substrate transporter like domains"/>
    <property type="match status" value="1"/>
</dbReference>
<comment type="subcellular location">
    <subcellularLocation>
        <location evidence="1">Membrane</location>
        <topology evidence="1">Multi-pass membrane protein</topology>
    </subcellularLocation>
</comment>
<name>A0A0F4Z4J6_RASE3</name>
<evidence type="ECO:0000256" key="2">
    <source>
        <dbReference type="ARBA" id="ARBA00010992"/>
    </source>
</evidence>
<dbReference type="PROSITE" id="PS00217">
    <property type="entry name" value="SUGAR_TRANSPORT_2"/>
    <property type="match status" value="1"/>
</dbReference>
<organism evidence="10 11">
    <name type="scientific">Rasamsonia emersonii (strain ATCC 16479 / CBS 393.64 / IMI 116815)</name>
    <dbReference type="NCBI Taxonomy" id="1408163"/>
    <lineage>
        <taxon>Eukaryota</taxon>
        <taxon>Fungi</taxon>
        <taxon>Dikarya</taxon>
        <taxon>Ascomycota</taxon>
        <taxon>Pezizomycotina</taxon>
        <taxon>Eurotiomycetes</taxon>
        <taxon>Eurotiomycetidae</taxon>
        <taxon>Eurotiales</taxon>
        <taxon>Trichocomaceae</taxon>
        <taxon>Rasamsonia</taxon>
    </lineage>
</organism>
<feature type="transmembrane region" description="Helical" evidence="8">
    <location>
        <begin position="383"/>
        <end position="405"/>
    </location>
</feature>
<dbReference type="EMBL" id="LASV01000020">
    <property type="protein sequence ID" value="KKA25454.1"/>
    <property type="molecule type" value="Genomic_DNA"/>
</dbReference>
<dbReference type="InterPro" id="IPR050360">
    <property type="entry name" value="MFS_Sugar_Transporters"/>
</dbReference>
<protein>
    <submittedName>
        <fullName evidence="10">Sugar transporter</fullName>
    </submittedName>
</protein>
<dbReference type="PANTHER" id="PTHR48022:SF9">
    <property type="entry name" value="MAJOR FACILITATOR SUPERFAMILY (MFS) PROFILE DOMAIN-CONTAINING PROTEIN"/>
    <property type="match status" value="1"/>
</dbReference>
<dbReference type="PROSITE" id="PS50850">
    <property type="entry name" value="MFS"/>
    <property type="match status" value="1"/>
</dbReference>
<keyword evidence="4 8" id="KW-0812">Transmembrane</keyword>
<keyword evidence="6 8" id="KW-0472">Membrane</keyword>
<evidence type="ECO:0000256" key="3">
    <source>
        <dbReference type="ARBA" id="ARBA00022448"/>
    </source>
</evidence>
<dbReference type="InterPro" id="IPR005828">
    <property type="entry name" value="MFS_sugar_transport-like"/>
</dbReference>
<dbReference type="InterPro" id="IPR020846">
    <property type="entry name" value="MFS_dom"/>
</dbReference>
<comment type="caution">
    <text evidence="10">The sequence shown here is derived from an EMBL/GenBank/DDBJ whole genome shotgun (WGS) entry which is preliminary data.</text>
</comment>
<dbReference type="FunFam" id="1.20.1250.20:FF:000090">
    <property type="entry name" value="MFS sugar transporter, putative"/>
    <property type="match status" value="1"/>
</dbReference>
<dbReference type="PANTHER" id="PTHR48022">
    <property type="entry name" value="PLASTIDIC GLUCOSE TRANSPORTER 4"/>
    <property type="match status" value="1"/>
</dbReference>
<evidence type="ECO:0000256" key="8">
    <source>
        <dbReference type="SAM" id="Phobius"/>
    </source>
</evidence>
<proteinExistence type="inferred from homology"/>
<dbReference type="PRINTS" id="PR00171">
    <property type="entry name" value="SUGRTRNSPORT"/>
</dbReference>
<feature type="transmembrane region" description="Helical" evidence="8">
    <location>
        <begin position="316"/>
        <end position="336"/>
    </location>
</feature>
<dbReference type="Proteomes" id="UP000053958">
    <property type="component" value="Unassembled WGS sequence"/>
</dbReference>
<feature type="transmembrane region" description="Helical" evidence="8">
    <location>
        <begin position="102"/>
        <end position="125"/>
    </location>
</feature>
<evidence type="ECO:0000313" key="11">
    <source>
        <dbReference type="Proteomes" id="UP000053958"/>
    </source>
</evidence>
<evidence type="ECO:0000259" key="9">
    <source>
        <dbReference type="PROSITE" id="PS50850"/>
    </source>
</evidence>
<comment type="similarity">
    <text evidence="2 7">Belongs to the major facilitator superfamily. Sugar transporter (TC 2.A.1.1) family.</text>
</comment>
<evidence type="ECO:0000256" key="6">
    <source>
        <dbReference type="ARBA" id="ARBA00023136"/>
    </source>
</evidence>
<dbReference type="InterPro" id="IPR003663">
    <property type="entry name" value="Sugar/inositol_transpt"/>
</dbReference>
<evidence type="ECO:0000256" key="1">
    <source>
        <dbReference type="ARBA" id="ARBA00004141"/>
    </source>
</evidence>
<reference evidence="10 11" key="1">
    <citation type="submission" date="2015-04" db="EMBL/GenBank/DDBJ databases">
        <authorList>
            <person name="Heijne W.H."/>
            <person name="Fedorova N.D."/>
            <person name="Nierman W.C."/>
            <person name="Vollebregt A.W."/>
            <person name="Zhao Z."/>
            <person name="Wu L."/>
            <person name="Kumar M."/>
            <person name="Stam H."/>
            <person name="van den Berg M.A."/>
            <person name="Pel H.J."/>
        </authorList>
    </citation>
    <scope>NUCLEOTIDE SEQUENCE [LARGE SCALE GENOMIC DNA]</scope>
    <source>
        <strain evidence="10 11">CBS 393.64</strain>
    </source>
</reference>
<feature type="transmembrane region" description="Helical" evidence="8">
    <location>
        <begin position="68"/>
        <end position="90"/>
    </location>
</feature>
<dbReference type="GO" id="GO:0016020">
    <property type="term" value="C:membrane"/>
    <property type="evidence" value="ECO:0007669"/>
    <property type="project" value="UniProtKB-SubCell"/>
</dbReference>
<keyword evidence="3 7" id="KW-0813">Transport</keyword>
<feature type="transmembrane region" description="Helical" evidence="8">
    <location>
        <begin position="131"/>
        <end position="148"/>
    </location>
</feature>
<dbReference type="SUPFAM" id="SSF103473">
    <property type="entry name" value="MFS general substrate transporter"/>
    <property type="match status" value="1"/>
</dbReference>
<evidence type="ECO:0000313" key="10">
    <source>
        <dbReference type="EMBL" id="KKA25454.1"/>
    </source>
</evidence>
<dbReference type="Pfam" id="PF00083">
    <property type="entry name" value="Sugar_tr"/>
    <property type="match status" value="1"/>
</dbReference>
<feature type="transmembrane region" description="Helical" evidence="8">
    <location>
        <begin position="348"/>
        <end position="371"/>
    </location>
</feature>
<dbReference type="GeneID" id="25312532"/>
<feature type="transmembrane region" description="Helical" evidence="8">
    <location>
        <begin position="448"/>
        <end position="467"/>
    </location>
</feature>
<sequence>MAYLLVSFCCAYVALGSFLFGYDSGVISSSIAQPAFVAKFGGSLTDAATGGIVSSYTGLLFRPLSSEIGATLLTLPTFIIGGAIVGSAVVSFISDTYGRRVVVFLGGLLATLGGALQGGCVTLAMLIAGRFIAGVAVGMMSATIPVYCSEVAPPRIRGLLGSMQQWMIGVGIMVAQWVGYGCSLYTDSFSWRFPLSFQVIPALLISGGTLFVPETPRWLIEHGKEETARSVLTRLHLNRAESNRDLVEHEFLRIRETIDVERRTVARSWRQLFAHPRSRQRVLLACGIQAFTQCSGTNVIQYYGPRIYATLGLSTSTSLMIIGIWGALAVFWNTVFMAFVDRIGRRKLLIPSMLGMGATLCVEATLAHYFNPDSSTNAAALRAAISMFFVFTLFFTALGLISWVYPSEIFPTAIRARGTSLSTFTNWSLNLVFAQCGPIGLSRLGYRFFYCFTAFNWAGAAIVWFWYPETVGRSLEDVGEIFGDVHSDDIAINNAINNGNNNDGDADGDDGRNGSIRIKHG</sequence>
<keyword evidence="5 8" id="KW-1133">Transmembrane helix</keyword>
<accession>A0A0F4Z4J6</accession>
<evidence type="ECO:0000256" key="4">
    <source>
        <dbReference type="ARBA" id="ARBA00022692"/>
    </source>
</evidence>
<evidence type="ECO:0000256" key="5">
    <source>
        <dbReference type="ARBA" id="ARBA00022989"/>
    </source>
</evidence>
<feature type="transmembrane region" description="Helical" evidence="8">
    <location>
        <begin position="282"/>
        <end position="304"/>
    </location>
</feature>
<keyword evidence="11" id="KW-1185">Reference proteome</keyword>
<dbReference type="NCBIfam" id="TIGR00879">
    <property type="entry name" value="SP"/>
    <property type="match status" value="1"/>
</dbReference>
<dbReference type="AlphaFoldDB" id="A0A0F4Z4J6"/>
<feature type="domain" description="Major facilitator superfamily (MFS) profile" evidence="9">
    <location>
        <begin position="9"/>
        <end position="471"/>
    </location>
</feature>
<dbReference type="STRING" id="1408163.A0A0F4Z4J6"/>
<dbReference type="RefSeq" id="XP_013332066.1">
    <property type="nucleotide sequence ID" value="XM_013476612.1"/>
</dbReference>
<gene>
    <name evidence="10" type="ORF">T310_0478</name>
</gene>
<feature type="transmembrane region" description="Helical" evidence="8">
    <location>
        <begin position="160"/>
        <end position="179"/>
    </location>
</feature>
<dbReference type="InterPro" id="IPR036259">
    <property type="entry name" value="MFS_trans_sf"/>
</dbReference>
<keyword evidence="10" id="KW-0762">Sugar transport</keyword>
<dbReference type="GO" id="GO:0005351">
    <property type="term" value="F:carbohydrate:proton symporter activity"/>
    <property type="evidence" value="ECO:0007669"/>
    <property type="project" value="TreeGrafter"/>
</dbReference>
<feature type="transmembrane region" description="Helical" evidence="8">
    <location>
        <begin position="191"/>
        <end position="212"/>
    </location>
</feature>
<evidence type="ECO:0000256" key="7">
    <source>
        <dbReference type="RuleBase" id="RU003346"/>
    </source>
</evidence>